<protein>
    <submittedName>
        <fullName evidence="1">Uncharacterized protein</fullName>
    </submittedName>
</protein>
<dbReference type="AlphaFoldDB" id="A0A511NEN1"/>
<comment type="caution">
    <text evidence="1">The sequence shown here is derived from an EMBL/GenBank/DDBJ whole genome shotgun (WGS) entry which is preliminary data.</text>
</comment>
<evidence type="ECO:0000313" key="1">
    <source>
        <dbReference type="EMBL" id="GEM50781.1"/>
    </source>
</evidence>
<evidence type="ECO:0000313" key="2">
    <source>
        <dbReference type="Proteomes" id="UP000321245"/>
    </source>
</evidence>
<sequence length="389" mass="43469">MNSDNAITLSLTGADSHKVKIQAGQGSFSIGQAGRDKKKYDVLVEKDLPVNWNAFDAFTTPAGGLWPRFFYYWGNDTGFVKWSEKRAVEDFSWCPDKPVSIDLSAAQIRSLYITAKDTPVNVILDHQNTAHSGIQRLGLFGIVEHFDIAATHANPFVIINPQTKKEKSALPYQLPHLKSLARITSLDIAVEPLAQAFDCQSLLQFPHLKNLNITGNMANVACLSKLKNLERIGIRYAPDIEHFPALNSWPHLKSFIGWNIDSTTGKRLSTELKQLAKEKELEYSSVSKLRSAVWFTTEYGIPFTNWEPKKAKIATKAYKTAVKEIAKAKTEKEVKTAVAGLISIINNLPDIETVEREDTGLAVSQLVEVSSLNISPETGNKWFDEFRDF</sequence>
<accession>A0A511NEN1</accession>
<dbReference type="OrthoDB" id="2517291at2"/>
<name>A0A511NEN1_9FLAO</name>
<reference evidence="1 2" key="1">
    <citation type="submission" date="2019-07" db="EMBL/GenBank/DDBJ databases">
        <title>Whole genome shotgun sequence of Empedobacter brevis NBRC 14943.</title>
        <authorList>
            <person name="Hosoyama A."/>
            <person name="Uohara A."/>
            <person name="Ohji S."/>
            <person name="Ichikawa N."/>
        </authorList>
    </citation>
    <scope>NUCLEOTIDE SEQUENCE [LARGE SCALE GENOMIC DNA]</scope>
    <source>
        <strain evidence="1 2">NBRC 14943</strain>
    </source>
</reference>
<keyword evidence="2" id="KW-1185">Reference proteome</keyword>
<gene>
    <name evidence="1" type="ORF">EB1_05710</name>
</gene>
<dbReference type="Gene3D" id="3.80.10.10">
    <property type="entry name" value="Ribonuclease Inhibitor"/>
    <property type="match status" value="1"/>
</dbReference>
<proteinExistence type="predicted"/>
<dbReference type="InterPro" id="IPR032675">
    <property type="entry name" value="LRR_dom_sf"/>
</dbReference>
<dbReference type="SUPFAM" id="SSF52047">
    <property type="entry name" value="RNI-like"/>
    <property type="match status" value="1"/>
</dbReference>
<dbReference type="EMBL" id="BJXC01000002">
    <property type="protein sequence ID" value="GEM50781.1"/>
    <property type="molecule type" value="Genomic_DNA"/>
</dbReference>
<organism evidence="1 2">
    <name type="scientific">Empedobacter brevis NBRC 14943 = ATCC 43319</name>
    <dbReference type="NCBI Taxonomy" id="1218108"/>
    <lineage>
        <taxon>Bacteria</taxon>
        <taxon>Pseudomonadati</taxon>
        <taxon>Bacteroidota</taxon>
        <taxon>Flavobacteriia</taxon>
        <taxon>Flavobacteriales</taxon>
        <taxon>Weeksellaceae</taxon>
        <taxon>Empedobacter</taxon>
    </lineage>
</organism>
<dbReference type="Proteomes" id="UP000321245">
    <property type="component" value="Unassembled WGS sequence"/>
</dbReference>